<dbReference type="EMBL" id="JAZHYN010000023">
    <property type="protein sequence ID" value="MEF3366751.1"/>
    <property type="molecule type" value="Genomic_DNA"/>
</dbReference>
<evidence type="ECO:0000256" key="1">
    <source>
        <dbReference type="ARBA" id="ARBA00023125"/>
    </source>
</evidence>
<accession>A0ABU7XH91</accession>
<dbReference type="InterPro" id="IPR011006">
    <property type="entry name" value="CheY-like_superfamily"/>
</dbReference>
<dbReference type="PROSITE" id="PS50043">
    <property type="entry name" value="HTH_LUXR_2"/>
    <property type="match status" value="1"/>
</dbReference>
<dbReference type="Gene3D" id="3.40.50.2300">
    <property type="match status" value="1"/>
</dbReference>
<dbReference type="Pfam" id="PF00196">
    <property type="entry name" value="GerE"/>
    <property type="match status" value="1"/>
</dbReference>
<dbReference type="SUPFAM" id="SSF52172">
    <property type="entry name" value="CheY-like"/>
    <property type="match status" value="1"/>
</dbReference>
<organism evidence="5 6">
    <name type="scientific">Methylocystis borbori</name>
    <dbReference type="NCBI Taxonomy" id="3118750"/>
    <lineage>
        <taxon>Bacteria</taxon>
        <taxon>Pseudomonadati</taxon>
        <taxon>Pseudomonadota</taxon>
        <taxon>Alphaproteobacteria</taxon>
        <taxon>Hyphomicrobiales</taxon>
        <taxon>Methylocystaceae</taxon>
        <taxon>Methylocystis</taxon>
    </lineage>
</organism>
<sequence>MPRFLASRNDSTARIRLSSKDSIFAPSLNSPERARILIVSDVRMFREALDIRLREHGGMDVVGAVERDGALAALVDTAPEFVLLDAGELEGLVLAQALVAQRPELRIVAFGAPSTAHSTLAAACQAIVGLVPREGSFDDIVETLETLATTGKRDRAKALRAVRLASDRERDEAPPSEETLTGREREILQLIERGLSNKEIARELRIEVGTVKNHVHNMLQKLQVRGRGEAAHSMRLRSLPI</sequence>
<keyword evidence="2" id="KW-0597">Phosphoprotein</keyword>
<protein>
    <submittedName>
        <fullName evidence="5">Response regulator transcription factor</fullName>
    </submittedName>
</protein>
<keyword evidence="6" id="KW-1185">Reference proteome</keyword>
<evidence type="ECO:0000259" key="3">
    <source>
        <dbReference type="PROSITE" id="PS50043"/>
    </source>
</evidence>
<evidence type="ECO:0000313" key="5">
    <source>
        <dbReference type="EMBL" id="MEF3366751.1"/>
    </source>
</evidence>
<dbReference type="PROSITE" id="PS50110">
    <property type="entry name" value="RESPONSE_REGULATORY"/>
    <property type="match status" value="1"/>
</dbReference>
<dbReference type="InterPro" id="IPR039420">
    <property type="entry name" value="WalR-like"/>
</dbReference>
<dbReference type="RefSeq" id="WP_332081771.1">
    <property type="nucleotide sequence ID" value="NZ_JAZHYN010000023.1"/>
</dbReference>
<feature type="modified residue" description="4-aspartylphosphate" evidence="2">
    <location>
        <position position="85"/>
    </location>
</feature>
<keyword evidence="1" id="KW-0238">DNA-binding</keyword>
<dbReference type="InterPro" id="IPR000792">
    <property type="entry name" value="Tscrpt_reg_LuxR_C"/>
</dbReference>
<comment type="caution">
    <text evidence="5">The sequence shown here is derived from an EMBL/GenBank/DDBJ whole genome shotgun (WGS) entry which is preliminary data.</text>
</comment>
<dbReference type="PANTHER" id="PTHR43214">
    <property type="entry name" value="TWO-COMPONENT RESPONSE REGULATOR"/>
    <property type="match status" value="1"/>
</dbReference>
<feature type="domain" description="Response regulatory" evidence="4">
    <location>
        <begin position="35"/>
        <end position="148"/>
    </location>
</feature>
<name>A0ABU7XH91_9HYPH</name>
<dbReference type="SMART" id="SM00421">
    <property type="entry name" value="HTH_LUXR"/>
    <property type="match status" value="1"/>
</dbReference>
<evidence type="ECO:0000259" key="4">
    <source>
        <dbReference type="PROSITE" id="PS50110"/>
    </source>
</evidence>
<dbReference type="PROSITE" id="PS00622">
    <property type="entry name" value="HTH_LUXR_1"/>
    <property type="match status" value="1"/>
</dbReference>
<gene>
    <name evidence="5" type="ORF">V3H18_09420</name>
</gene>
<dbReference type="InterPro" id="IPR001789">
    <property type="entry name" value="Sig_transdc_resp-reg_receiver"/>
</dbReference>
<proteinExistence type="predicted"/>
<evidence type="ECO:0000313" key="6">
    <source>
        <dbReference type="Proteomes" id="UP001350748"/>
    </source>
</evidence>
<dbReference type="InterPro" id="IPR016032">
    <property type="entry name" value="Sig_transdc_resp-reg_C-effctor"/>
</dbReference>
<dbReference type="PRINTS" id="PR00038">
    <property type="entry name" value="HTHLUXR"/>
</dbReference>
<reference evidence="5 6" key="1">
    <citation type="submission" date="2024-02" db="EMBL/GenBank/DDBJ databases">
        <authorList>
            <person name="Grouzdev D."/>
        </authorList>
    </citation>
    <scope>NUCLEOTIDE SEQUENCE [LARGE SCALE GENOMIC DNA]</scope>
    <source>
        <strain evidence="5 6">9N</strain>
    </source>
</reference>
<dbReference type="SUPFAM" id="SSF46894">
    <property type="entry name" value="C-terminal effector domain of the bipartite response regulators"/>
    <property type="match status" value="1"/>
</dbReference>
<dbReference type="Proteomes" id="UP001350748">
    <property type="component" value="Unassembled WGS sequence"/>
</dbReference>
<evidence type="ECO:0000256" key="2">
    <source>
        <dbReference type="PROSITE-ProRule" id="PRU00169"/>
    </source>
</evidence>
<feature type="domain" description="HTH luxR-type" evidence="3">
    <location>
        <begin position="173"/>
        <end position="238"/>
    </location>
</feature>
<dbReference type="CDD" id="cd06170">
    <property type="entry name" value="LuxR_C_like"/>
    <property type="match status" value="1"/>
</dbReference>